<organism evidence="5 6">
    <name type="scientific">Lithospermum erythrorhizon</name>
    <name type="common">Purple gromwell</name>
    <name type="synonym">Lithospermum officinale var. erythrorhizon</name>
    <dbReference type="NCBI Taxonomy" id="34254"/>
    <lineage>
        <taxon>Eukaryota</taxon>
        <taxon>Viridiplantae</taxon>
        <taxon>Streptophyta</taxon>
        <taxon>Embryophyta</taxon>
        <taxon>Tracheophyta</taxon>
        <taxon>Spermatophyta</taxon>
        <taxon>Magnoliopsida</taxon>
        <taxon>eudicotyledons</taxon>
        <taxon>Gunneridae</taxon>
        <taxon>Pentapetalae</taxon>
        <taxon>asterids</taxon>
        <taxon>lamiids</taxon>
        <taxon>Boraginales</taxon>
        <taxon>Boraginaceae</taxon>
        <taxon>Boraginoideae</taxon>
        <taxon>Lithospermeae</taxon>
        <taxon>Lithospermum</taxon>
    </lineage>
</organism>
<dbReference type="Gene3D" id="2.60.120.650">
    <property type="entry name" value="Cupin"/>
    <property type="match status" value="1"/>
</dbReference>
<evidence type="ECO:0000256" key="2">
    <source>
        <dbReference type="ARBA" id="ARBA00023004"/>
    </source>
</evidence>
<name>A0AAV3Q8D8_LITER</name>
<dbReference type="AlphaFoldDB" id="A0AAV3Q8D8"/>
<dbReference type="GO" id="GO:0005730">
    <property type="term" value="C:nucleolus"/>
    <property type="evidence" value="ECO:0007669"/>
    <property type="project" value="TreeGrafter"/>
</dbReference>
<dbReference type="PANTHER" id="PTHR13096:SF9">
    <property type="entry name" value="BIFUNCTIONAL LYSINE-SPECIFIC DEMETHYLASE AND HISTIDYL-HYDROXYLASE"/>
    <property type="match status" value="1"/>
</dbReference>
<comment type="function">
    <text evidence="3">Oxygenase that can act as both a histone lysine demethylase and a ribosomal histidine hydroxylase.</text>
</comment>
<dbReference type="Pfam" id="PF08007">
    <property type="entry name" value="JmjC_2"/>
    <property type="match status" value="1"/>
</dbReference>
<dbReference type="SUPFAM" id="SSF48371">
    <property type="entry name" value="ARM repeat"/>
    <property type="match status" value="1"/>
</dbReference>
<keyword evidence="6" id="KW-1185">Reference proteome</keyword>
<evidence type="ECO:0000256" key="1">
    <source>
        <dbReference type="ARBA" id="ARBA00022723"/>
    </source>
</evidence>
<feature type="domain" description="JmjC" evidence="4">
    <location>
        <begin position="420"/>
        <end position="561"/>
    </location>
</feature>
<keyword evidence="2 3" id="KW-0408">Iron</keyword>
<dbReference type="GO" id="GO:0032453">
    <property type="term" value="F:histone H3K4 demethylase activity"/>
    <property type="evidence" value="ECO:0007669"/>
    <property type="project" value="TreeGrafter"/>
</dbReference>
<gene>
    <name evidence="5" type="ORF">LIER_16814</name>
</gene>
<evidence type="ECO:0000313" key="6">
    <source>
        <dbReference type="Proteomes" id="UP001454036"/>
    </source>
</evidence>
<dbReference type="InterPro" id="IPR016024">
    <property type="entry name" value="ARM-type_fold"/>
</dbReference>
<keyword evidence="3" id="KW-0539">Nucleus</keyword>
<dbReference type="Proteomes" id="UP001454036">
    <property type="component" value="Unassembled WGS sequence"/>
</dbReference>
<dbReference type="PROSITE" id="PS51184">
    <property type="entry name" value="JMJC"/>
    <property type="match status" value="1"/>
</dbReference>
<accession>A0AAV3Q8D8</accession>
<dbReference type="InterPro" id="IPR039994">
    <property type="entry name" value="NO66-like"/>
</dbReference>
<keyword evidence="1 3" id="KW-0479">Metal-binding</keyword>
<keyword evidence="3" id="KW-0560">Oxidoreductase</keyword>
<dbReference type="InterPro" id="IPR011989">
    <property type="entry name" value="ARM-like"/>
</dbReference>
<comment type="similarity">
    <text evidence="3">Belongs to the ROX family.</text>
</comment>
<dbReference type="GO" id="GO:0005506">
    <property type="term" value="F:iron ion binding"/>
    <property type="evidence" value="ECO:0007669"/>
    <property type="project" value="UniProtKB-UniRule"/>
</dbReference>
<dbReference type="GO" id="GO:0051864">
    <property type="term" value="F:histone H3K36 demethylase activity"/>
    <property type="evidence" value="ECO:0007669"/>
    <property type="project" value="TreeGrafter"/>
</dbReference>
<dbReference type="InterPro" id="IPR003347">
    <property type="entry name" value="JmjC_dom"/>
</dbReference>
<sequence length="770" mass="87438">MSELKKRRRQMKKKRDNNTLFALILAALFSPSNSNKSQSKILIKKCLNLLDVQTLSAPLISLLPTLLNSKCDDVACKTVDIVGKASLTSFEMNEMIASQDDVIVCLVSLLRRSNTSIQVVACSAIMDISTTYTGRHQLLQFCVLESLIDCFVQAPSLSLSVISLLTKKKNCDSSPKVIFEMGEACVSLLHAAITLINACTIDQLQEILKVVSGCFLVSLKNIWEQVHDKMLYAFSMSYNQDEMFGISNIRVNDLAETIFRLSLYNSQLRGSSQFNKFESRIFYASEISFKQFLLNNWEETPLHIKDPMKAMKQDAIFDYFRRAFRSKDAVISCLPSIMKTFISCPPIASDDLDVLHFIKEAGSHLGCPLIYQQDIRVVKAQSSEKDLHYFGGQPVSCSQGSQYLVIDDILKCAEAYMDGYTIALRGMEFRFKSIAADAEELATLFGQPSAGVNMYLTPPNSQGLSCHSDDHCVFVCQVVGTKQWTIFPPTNVQLPRLYDPAGIRHYSEVNQDGEKFLLKEGDVLYIPRGFPHKAQTITAPNRTKETDEFSLHMTLAIEVERPFEWEGFFHVALHHWELKQKVSGKFSSNLYHMVVKLMHVAIKLQADLDPKFRKACLSGAISLPSQPEEWLDIHQKTIFIYLVNRITNKLSFESAIEHVLTSFAKSEDPFREISWLHNFGRDCEVTEDEYLHNYLVDPHEYFAGLNRQQKDDMGVAFAQVKSMFCSEVVYEDAQQKYIVLLQKYRMVRKQYTNGMLSLHSTGDDIHEEGS</sequence>
<comment type="caution">
    <text evidence="5">The sequence shown here is derived from an EMBL/GenBank/DDBJ whole genome shotgun (WGS) entry which is preliminary data.</text>
</comment>
<dbReference type="Gene3D" id="1.25.10.10">
    <property type="entry name" value="Leucine-rich Repeat Variant"/>
    <property type="match status" value="1"/>
</dbReference>
<evidence type="ECO:0000313" key="5">
    <source>
        <dbReference type="EMBL" id="GAA0160210.1"/>
    </source>
</evidence>
<evidence type="ECO:0000256" key="3">
    <source>
        <dbReference type="RuleBase" id="RU366061"/>
    </source>
</evidence>
<keyword evidence="3" id="KW-0223">Dioxygenase</keyword>
<dbReference type="EC" id="1.14.11.-" evidence="3"/>
<comment type="subcellular location">
    <subcellularLocation>
        <location evidence="3">Nucleus</location>
    </subcellularLocation>
</comment>
<comment type="cofactor">
    <cofactor evidence="3">
        <name>Fe(2+)</name>
        <dbReference type="ChEBI" id="CHEBI:29033"/>
    </cofactor>
    <text evidence="3">Binds 1 Fe(2+) ion per subunit.</text>
</comment>
<dbReference type="EMBL" id="BAABME010003808">
    <property type="protein sequence ID" value="GAA0160210.1"/>
    <property type="molecule type" value="Genomic_DNA"/>
</dbReference>
<keyword evidence="3" id="KW-0804">Transcription</keyword>
<evidence type="ECO:0000259" key="4">
    <source>
        <dbReference type="PROSITE" id="PS51184"/>
    </source>
</evidence>
<protein>
    <recommendedName>
        <fullName evidence="3">Bifunctional lysine-specific demethylase and histidyl-hydroxylase</fullName>
        <ecNumber evidence="3">1.14.11.-</ecNumber>
    </recommendedName>
</protein>
<dbReference type="SUPFAM" id="SSF51197">
    <property type="entry name" value="Clavaminate synthase-like"/>
    <property type="match status" value="1"/>
</dbReference>
<keyword evidence="3" id="KW-0805">Transcription regulation</keyword>
<proteinExistence type="inferred from homology"/>
<dbReference type="PANTHER" id="PTHR13096">
    <property type="entry name" value="MINA53 MYC INDUCED NUCLEAR ANTIGEN"/>
    <property type="match status" value="1"/>
</dbReference>
<reference evidence="5 6" key="1">
    <citation type="submission" date="2024-01" db="EMBL/GenBank/DDBJ databases">
        <title>The complete chloroplast genome sequence of Lithospermum erythrorhizon: insights into the phylogenetic relationship among Boraginaceae species and the maternal lineages of purple gromwells.</title>
        <authorList>
            <person name="Okada T."/>
            <person name="Watanabe K."/>
        </authorList>
    </citation>
    <scope>NUCLEOTIDE SEQUENCE [LARGE SCALE GENOMIC DNA]</scope>
</reference>